<reference evidence="1 2" key="1">
    <citation type="submission" date="2019-04" db="EMBL/GenBank/DDBJ databases">
        <title>Trinickia sp. 7GSK02, isolated from subtropical forest soil.</title>
        <authorList>
            <person name="Gao Z.-H."/>
            <person name="Qiu L.-H."/>
        </authorList>
    </citation>
    <scope>NUCLEOTIDE SEQUENCE [LARGE SCALE GENOMIC DNA]</scope>
    <source>
        <strain evidence="1 2">7GSK02</strain>
    </source>
</reference>
<organism evidence="1 2">
    <name type="scientific">Trinickia terrae</name>
    <dbReference type="NCBI Taxonomy" id="2571161"/>
    <lineage>
        <taxon>Bacteria</taxon>
        <taxon>Pseudomonadati</taxon>
        <taxon>Pseudomonadota</taxon>
        <taxon>Betaproteobacteria</taxon>
        <taxon>Burkholderiales</taxon>
        <taxon>Burkholderiaceae</taxon>
        <taxon>Trinickia</taxon>
    </lineage>
</organism>
<sequence>MTYPINPATGLPMTSDDYSGVDVGGNPYGTRLDSRLPWSATFWDAM</sequence>
<dbReference type="OrthoDB" id="9133718at2"/>
<keyword evidence="2" id="KW-1185">Reference proteome</keyword>
<protein>
    <submittedName>
        <fullName evidence="1">Peptidase</fullName>
    </submittedName>
</protein>
<gene>
    <name evidence="1" type="ORF">FAZ69_05530</name>
</gene>
<name>A0A4U1IB94_9BURK</name>
<dbReference type="AlphaFoldDB" id="A0A4U1IB94"/>
<accession>A0A4U1IB94</accession>
<dbReference type="Proteomes" id="UP000305539">
    <property type="component" value="Unassembled WGS sequence"/>
</dbReference>
<evidence type="ECO:0000313" key="1">
    <source>
        <dbReference type="EMBL" id="TKC90841.1"/>
    </source>
</evidence>
<proteinExistence type="predicted"/>
<dbReference type="RefSeq" id="WP_136892957.1">
    <property type="nucleotide sequence ID" value="NZ_SWJE01000003.1"/>
</dbReference>
<comment type="caution">
    <text evidence="1">The sequence shown here is derived from an EMBL/GenBank/DDBJ whole genome shotgun (WGS) entry which is preliminary data.</text>
</comment>
<dbReference type="EMBL" id="SWJE01000003">
    <property type="protein sequence ID" value="TKC90841.1"/>
    <property type="molecule type" value="Genomic_DNA"/>
</dbReference>
<evidence type="ECO:0000313" key="2">
    <source>
        <dbReference type="Proteomes" id="UP000305539"/>
    </source>
</evidence>